<sequence>MLLLITIVLALRVDAIWCEYKQGVISYDKQTSTCALITRGLDISKVDSSKVSITFTESCCSTNEITFDDRDYPADTISQFNFANTEIALSALFVRTKLSSSYVVFGDLYPEGLFVSMGCFNNEINCRNVVNNIVEIRPKFVIQSKGLHLYSDIDQMWIISKNKTVGDKPSYLCIDGTKKQTILFKFNYDYVFGENYGSGRYLFTANSAITYNMALKNPSNGTVSYIQKLVCNRNGVIRYLLFDTGYAGVTDNTECTCKPTTTSVTNDYNFNFPDCRYNSTAFDLDLSMLSGNSISVTISPTANVWYSATFGASKAYTVTPLPTNTDGITFTELTIESEKAVTFEMKCTVKTLTINSVGNFYFKGGISIETASLKDSTNFANNILFSVDGSFEDKSNLLTKCGRRAILKTSIDTLCDCRYDGSKFTTSDTANPILNRDDCVDSTLENELTLVVTGNSYNPTKSEVWKAIKSTNPAIEISLGQFTLSAASCGFGGSVTIPKSTVTCTHFDISQNTQITTQGTFSFSTFTATQQLTRSNTSGVVKVLSSGSVPSLSSIQYTGSDFTTCFELISYQSETQQTLDTANTKMLGKKLVRHCGTSTFDYGILCVLLKSDMNNNTSYQNEVLHCPTNTANTVIQINTVSYTQTVQFDGVFSQQITQTSLTKKDTKVSQFQDKSNTVINIDKSSLDKQTISVSQSASKLFVSSSFGFENTAKAMKGATDGVSVVYSSSTNCTAFLVKGSTTTCENCRNSYLTNGLCYNYDSTCTNYYQGATSSVCDTCGSRYEAYKYECVSCNTGGATTCTHCVGGKCVECADWNLVESGVCKGVDRATTLLHGRGISLKCANGYYSHYDVCLNTAATCLQQTDSTTCTVCNIASVLHDGSCVSVSNFDRKSNTEVLSCVGGYFVDKTTNVCQQCTDKYGAFCLLCDSSSCLKCKDAVLTMEGTCSSYTDSGCSSSTDVHCSYCSVATNYINSNGKCIANPKNCLTSSKSGNCFTCAEGLHLDGTRSCVSEGTTDNCDQMSKANDRCIRCSPGHYLENGVCPSCQDFCVLCSDSNTCLQCDSKHVFNGTYCEEISDKFHCKNYLQGTSTCVVCEDGYFRNPKTSLCESCVDGCNKCTNDAMCLLCNVDYFLLSDHTQCIPYKNLTNCNVTSSSGCVTCSIGYYYDNQYCSSCSSAIPNCNKCYSNTDCMSCEDNFILINKNCSAKSEVANCVEVTNSKCSKCSFWHTTNSDNTSCITQAVWWVILLIVIFIVFIIICLIILMIIALTKYFDYLRLKRCVQQFSVFSIDKTNISFIKTSNKSILLNKLEIVFEGKNENQREIPVSVESRELICVGNVGKNTLKVQFTFKENNEKMTLRVEPKIVVIPRGKAIEFEVFIQPNCSCKIDDKLILISVDMKKGENYEMPIFIKAETEMSTRLDPNEINEEKKLGEGSFGIVYKGTYRGNVVAIKKMKLNGSDKTKVDEFEKEVLMLDKFRSEYIVHFYGAVFIPNKICMVTEFAQYGSLQDLMKHKKTEEVKNPTRIKLMYDAAKGLEYLHNNGILHRDIKPDNFLVFSLESGIDVNAKLTDFGSSRNVNMMMTNMTFTKGIGTPTYMAPEVLKQEKYKKSADIYSFAITMYECFIWKEAYPKEDFKFPWKIAEFVNSGKRFENTQNISNDLFKLITKCWCQNQIERLKIEDITKKLQTYLN</sequence>
<keyword evidence="1 3" id="KW-0547">Nucleotide-binding</keyword>
<dbReference type="PANTHER" id="PTHR45756">
    <property type="entry name" value="PALMITOYLTRANSFERASE"/>
    <property type="match status" value="1"/>
</dbReference>
<dbReference type="PROSITE" id="PS50011">
    <property type="entry name" value="PROTEIN_KINASE_DOM"/>
    <property type="match status" value="1"/>
</dbReference>
<dbReference type="RefSeq" id="XP_004254347.1">
    <property type="nucleotide sequence ID" value="XM_004254299.1"/>
</dbReference>
<dbReference type="CDD" id="cd13999">
    <property type="entry name" value="STKc_MAP3K-like"/>
    <property type="match status" value="1"/>
</dbReference>
<dbReference type="PROSITE" id="PS00108">
    <property type="entry name" value="PROTEIN_KINASE_ST"/>
    <property type="match status" value="1"/>
</dbReference>
<evidence type="ECO:0000313" key="7">
    <source>
        <dbReference type="EMBL" id="ELP87576.1"/>
    </source>
</evidence>
<keyword evidence="4" id="KW-1133">Transmembrane helix</keyword>
<evidence type="ECO:0000256" key="3">
    <source>
        <dbReference type="PROSITE-ProRule" id="PRU10141"/>
    </source>
</evidence>
<dbReference type="InterPro" id="IPR008271">
    <property type="entry name" value="Ser/Thr_kinase_AS"/>
</dbReference>
<dbReference type="PROSITE" id="PS00107">
    <property type="entry name" value="PROTEIN_KINASE_ATP"/>
    <property type="match status" value="1"/>
</dbReference>
<accession>A0A0A1U0W7</accession>
<evidence type="ECO:0000313" key="8">
    <source>
        <dbReference type="Proteomes" id="UP000014680"/>
    </source>
</evidence>
<dbReference type="InterPro" id="IPR053215">
    <property type="entry name" value="TKL_Ser/Thr_kinase"/>
</dbReference>
<dbReference type="InterPro" id="IPR000719">
    <property type="entry name" value="Prot_kinase_dom"/>
</dbReference>
<dbReference type="GO" id="GO:0004709">
    <property type="term" value="F:MAP kinase kinase kinase activity"/>
    <property type="evidence" value="ECO:0007669"/>
    <property type="project" value="UniProtKB-EC"/>
</dbReference>
<dbReference type="KEGG" id="eiv:EIN_215840"/>
<evidence type="ECO:0000256" key="5">
    <source>
        <dbReference type="SAM" id="SignalP"/>
    </source>
</evidence>
<evidence type="ECO:0000259" key="6">
    <source>
        <dbReference type="PROSITE" id="PS50011"/>
    </source>
</evidence>
<dbReference type="Gene3D" id="3.30.200.20">
    <property type="entry name" value="Phosphorylase Kinase, domain 1"/>
    <property type="match status" value="1"/>
</dbReference>
<protein>
    <submittedName>
        <fullName evidence="7">Protein serine/threonine kinase, putative</fullName>
        <ecNumber evidence="7">2.7.11.25</ecNumber>
    </submittedName>
</protein>
<dbReference type="InterPro" id="IPR009030">
    <property type="entry name" value="Growth_fac_rcpt_cys_sf"/>
</dbReference>
<dbReference type="InterPro" id="IPR017441">
    <property type="entry name" value="Protein_kinase_ATP_BS"/>
</dbReference>
<keyword evidence="8" id="KW-1185">Reference proteome</keyword>
<dbReference type="EMBL" id="KB206852">
    <property type="protein sequence ID" value="ELP87576.1"/>
    <property type="molecule type" value="Genomic_DNA"/>
</dbReference>
<keyword evidence="7" id="KW-0418">Kinase</keyword>
<feature type="transmembrane region" description="Helical" evidence="4">
    <location>
        <begin position="1240"/>
        <end position="1268"/>
    </location>
</feature>
<dbReference type="GeneID" id="14886552"/>
<reference evidence="7 8" key="1">
    <citation type="submission" date="2012-10" db="EMBL/GenBank/DDBJ databases">
        <authorList>
            <person name="Zafar N."/>
            <person name="Inman J."/>
            <person name="Hall N."/>
            <person name="Lorenzi H."/>
            <person name="Caler E."/>
        </authorList>
    </citation>
    <scope>NUCLEOTIDE SEQUENCE [LARGE SCALE GENOMIC DNA]</scope>
    <source>
        <strain evidence="7 8">IP1</strain>
    </source>
</reference>
<keyword evidence="4" id="KW-0812">Transmembrane</keyword>
<evidence type="ECO:0000256" key="4">
    <source>
        <dbReference type="SAM" id="Phobius"/>
    </source>
</evidence>
<dbReference type="PANTHER" id="PTHR45756:SF1">
    <property type="entry name" value="PROTEIN KINASE DOMAIN CONTAINING PROTEIN"/>
    <property type="match status" value="1"/>
</dbReference>
<dbReference type="Pfam" id="PF00069">
    <property type="entry name" value="Pkinase"/>
    <property type="match status" value="1"/>
</dbReference>
<dbReference type="SUPFAM" id="SSF56112">
    <property type="entry name" value="Protein kinase-like (PK-like)"/>
    <property type="match status" value="1"/>
</dbReference>
<dbReference type="SUPFAM" id="SSF57184">
    <property type="entry name" value="Growth factor receptor domain"/>
    <property type="match status" value="3"/>
</dbReference>
<dbReference type="Proteomes" id="UP000014680">
    <property type="component" value="Unassembled WGS sequence"/>
</dbReference>
<dbReference type="VEuPathDB" id="AmoebaDB:EIN_215840"/>
<evidence type="ECO:0000256" key="2">
    <source>
        <dbReference type="ARBA" id="ARBA00022840"/>
    </source>
</evidence>
<name>A0A0A1U0W7_ENTIV</name>
<dbReference type="GO" id="GO:0005524">
    <property type="term" value="F:ATP binding"/>
    <property type="evidence" value="ECO:0007669"/>
    <property type="project" value="UniProtKB-UniRule"/>
</dbReference>
<dbReference type="InterPro" id="IPR011009">
    <property type="entry name" value="Kinase-like_dom_sf"/>
</dbReference>
<keyword evidence="7" id="KW-0808">Transferase</keyword>
<dbReference type="Gene3D" id="2.10.220.10">
    <property type="entry name" value="Hormone Receptor, Insulin-like Growth Factor Receptor 1, Chain A, domain 2"/>
    <property type="match status" value="1"/>
</dbReference>
<evidence type="ECO:0000256" key="1">
    <source>
        <dbReference type="ARBA" id="ARBA00022741"/>
    </source>
</evidence>
<feature type="domain" description="Protein kinase" evidence="6">
    <location>
        <begin position="1424"/>
        <end position="1688"/>
    </location>
</feature>
<proteinExistence type="predicted"/>
<dbReference type="SMART" id="SM00220">
    <property type="entry name" value="S_TKc"/>
    <property type="match status" value="1"/>
</dbReference>
<dbReference type="SMART" id="SM00261">
    <property type="entry name" value="FU"/>
    <property type="match status" value="5"/>
</dbReference>
<feature type="binding site" evidence="3">
    <location>
        <position position="1452"/>
    </location>
    <ligand>
        <name>ATP</name>
        <dbReference type="ChEBI" id="CHEBI:30616"/>
    </ligand>
</feature>
<keyword evidence="2 3" id="KW-0067">ATP-binding</keyword>
<gene>
    <name evidence="7" type="ORF">EIN_215840</name>
</gene>
<dbReference type="InterPro" id="IPR006212">
    <property type="entry name" value="Furin_repeat"/>
</dbReference>
<dbReference type="Gene3D" id="1.10.510.10">
    <property type="entry name" value="Transferase(Phosphotransferase) domain 1"/>
    <property type="match status" value="1"/>
</dbReference>
<dbReference type="EC" id="2.7.11.25" evidence="7"/>
<keyword evidence="4" id="KW-0472">Membrane</keyword>
<feature type="signal peptide" evidence="5">
    <location>
        <begin position="1"/>
        <end position="18"/>
    </location>
</feature>
<feature type="chain" id="PRO_5001980093" evidence="5">
    <location>
        <begin position="19"/>
        <end position="1689"/>
    </location>
</feature>
<keyword evidence="5" id="KW-0732">Signal</keyword>
<organism evidence="7 8">
    <name type="scientific">Entamoeba invadens IP1</name>
    <dbReference type="NCBI Taxonomy" id="370355"/>
    <lineage>
        <taxon>Eukaryota</taxon>
        <taxon>Amoebozoa</taxon>
        <taxon>Evosea</taxon>
        <taxon>Archamoebae</taxon>
        <taxon>Mastigamoebida</taxon>
        <taxon>Entamoebidae</taxon>
        <taxon>Entamoeba</taxon>
    </lineage>
</organism>